<dbReference type="EMBL" id="JAMDLW010000007">
    <property type="protein sequence ID" value="MCY9519266.1"/>
    <property type="molecule type" value="Genomic_DNA"/>
</dbReference>
<gene>
    <name evidence="6" type="ORF">M5X09_06155</name>
</gene>
<keyword evidence="7" id="KW-1185">Reference proteome</keyword>
<dbReference type="SUPFAM" id="SSF46894">
    <property type="entry name" value="C-terminal effector domain of the bipartite response regulators"/>
    <property type="match status" value="1"/>
</dbReference>
<evidence type="ECO:0000256" key="2">
    <source>
        <dbReference type="ARBA" id="ARBA00023125"/>
    </source>
</evidence>
<keyword evidence="1" id="KW-0805">Transcription regulation</keyword>
<protein>
    <submittedName>
        <fullName evidence="6">Helix-turn-helix domain-containing protein</fullName>
    </submittedName>
</protein>
<reference evidence="6 7" key="1">
    <citation type="submission" date="2022-05" db="EMBL/GenBank/DDBJ databases">
        <title>Genome Sequencing of Bee-Associated Microbes.</title>
        <authorList>
            <person name="Dunlap C."/>
        </authorList>
    </citation>
    <scope>NUCLEOTIDE SEQUENCE [LARGE SCALE GENOMIC DNA]</scope>
    <source>
        <strain evidence="6 7">NRRL NRS-1438</strain>
    </source>
</reference>
<feature type="domain" description="OmpR/PhoB-type" evidence="5">
    <location>
        <begin position="1"/>
        <end position="79"/>
    </location>
</feature>
<evidence type="ECO:0000313" key="7">
    <source>
        <dbReference type="Proteomes" id="UP001207626"/>
    </source>
</evidence>
<dbReference type="PROSITE" id="PS51755">
    <property type="entry name" value="OMPR_PHOB"/>
    <property type="match status" value="1"/>
</dbReference>
<sequence>MRVDGSVLPLTAKEFELLRYLSQHPNQALTRDSILDKVWGMDYFGDVRTVDTHIKRLGRKLGGHAERIVTVRGNGYKYR</sequence>
<keyword evidence="2 4" id="KW-0238">DNA-binding</keyword>
<feature type="DNA-binding region" description="OmpR/PhoB-type" evidence="4">
    <location>
        <begin position="1"/>
        <end position="79"/>
    </location>
</feature>
<evidence type="ECO:0000259" key="5">
    <source>
        <dbReference type="PROSITE" id="PS51755"/>
    </source>
</evidence>
<keyword evidence="3" id="KW-0804">Transcription</keyword>
<evidence type="ECO:0000256" key="3">
    <source>
        <dbReference type="ARBA" id="ARBA00023163"/>
    </source>
</evidence>
<dbReference type="Proteomes" id="UP001207626">
    <property type="component" value="Unassembled WGS sequence"/>
</dbReference>
<organism evidence="6 7">
    <name type="scientific">Paenibacillus apiarius</name>
    <dbReference type="NCBI Taxonomy" id="46240"/>
    <lineage>
        <taxon>Bacteria</taxon>
        <taxon>Bacillati</taxon>
        <taxon>Bacillota</taxon>
        <taxon>Bacilli</taxon>
        <taxon>Bacillales</taxon>
        <taxon>Paenibacillaceae</taxon>
        <taxon>Paenibacillus</taxon>
    </lineage>
</organism>
<dbReference type="InterPro" id="IPR036388">
    <property type="entry name" value="WH-like_DNA-bd_sf"/>
</dbReference>
<evidence type="ECO:0000313" key="6">
    <source>
        <dbReference type="EMBL" id="MCY9519266.1"/>
    </source>
</evidence>
<dbReference type="CDD" id="cd00383">
    <property type="entry name" value="trans_reg_C"/>
    <property type="match status" value="1"/>
</dbReference>
<dbReference type="InterPro" id="IPR016032">
    <property type="entry name" value="Sig_transdc_resp-reg_C-effctor"/>
</dbReference>
<name>A0ABT4DPU6_9BACL</name>
<dbReference type="SMART" id="SM00862">
    <property type="entry name" value="Trans_reg_C"/>
    <property type="match status" value="1"/>
</dbReference>
<proteinExistence type="predicted"/>
<dbReference type="Pfam" id="PF00486">
    <property type="entry name" value="Trans_reg_C"/>
    <property type="match status" value="1"/>
</dbReference>
<evidence type="ECO:0000256" key="4">
    <source>
        <dbReference type="PROSITE-ProRule" id="PRU01091"/>
    </source>
</evidence>
<accession>A0ABT4DPU6</accession>
<dbReference type="RefSeq" id="WP_254912047.1">
    <property type="nucleotide sequence ID" value="NZ_JAMDLV010000034.1"/>
</dbReference>
<evidence type="ECO:0000256" key="1">
    <source>
        <dbReference type="ARBA" id="ARBA00023015"/>
    </source>
</evidence>
<comment type="caution">
    <text evidence="6">The sequence shown here is derived from an EMBL/GenBank/DDBJ whole genome shotgun (WGS) entry which is preliminary data.</text>
</comment>
<dbReference type="Gene3D" id="1.10.10.10">
    <property type="entry name" value="Winged helix-like DNA-binding domain superfamily/Winged helix DNA-binding domain"/>
    <property type="match status" value="1"/>
</dbReference>
<dbReference type="InterPro" id="IPR001867">
    <property type="entry name" value="OmpR/PhoB-type_DNA-bd"/>
</dbReference>